<feature type="transmembrane region" description="Helical" evidence="2">
    <location>
        <begin position="102"/>
        <end position="121"/>
    </location>
</feature>
<evidence type="ECO:0000256" key="2">
    <source>
        <dbReference type="SAM" id="Phobius"/>
    </source>
</evidence>
<name>A0ABT7BLL8_9CYAN</name>
<evidence type="ECO:0000313" key="4">
    <source>
        <dbReference type="Proteomes" id="UP001231370"/>
    </source>
</evidence>
<dbReference type="Proteomes" id="UP001231370">
    <property type="component" value="Unassembled WGS sequence"/>
</dbReference>
<feature type="transmembrane region" description="Helical" evidence="2">
    <location>
        <begin position="53"/>
        <end position="74"/>
    </location>
</feature>
<keyword evidence="1" id="KW-0175">Coiled coil</keyword>
<reference evidence="3 4" key="1">
    <citation type="submission" date="2023-01" db="EMBL/GenBank/DDBJ databases">
        <title>Novel diversity within Roseofilum (Cyanobacteria; Desertifilaceae) from marine benthic mats with descriptions of four novel species.</title>
        <authorList>
            <person name="Wang Y."/>
            <person name="Berthold D.E."/>
            <person name="Hu J."/>
            <person name="Lefler F.W."/>
            <person name="Laughinghouse H.D. IV."/>
        </authorList>
    </citation>
    <scope>NUCLEOTIDE SEQUENCE [LARGE SCALE GENOMIC DNA]</scope>
    <source>
        <strain evidence="3 4">BLCC-M91</strain>
    </source>
</reference>
<evidence type="ECO:0000256" key="1">
    <source>
        <dbReference type="SAM" id="Coils"/>
    </source>
</evidence>
<feature type="coiled-coil region" evidence="1">
    <location>
        <begin position="170"/>
        <end position="222"/>
    </location>
</feature>
<proteinExistence type="predicted"/>
<organism evidence="3 4">
    <name type="scientific">Roseofilum halophilum BLCC-M91</name>
    <dbReference type="NCBI Taxonomy" id="3022259"/>
    <lineage>
        <taxon>Bacteria</taxon>
        <taxon>Bacillati</taxon>
        <taxon>Cyanobacteriota</taxon>
        <taxon>Cyanophyceae</taxon>
        <taxon>Desertifilales</taxon>
        <taxon>Desertifilaceae</taxon>
        <taxon>Roseofilum</taxon>
        <taxon>Roseofilum halophilum</taxon>
    </lineage>
</organism>
<gene>
    <name evidence="3" type="ORF">PJF56_14570</name>
</gene>
<dbReference type="EMBL" id="JAQPOK010000105">
    <property type="protein sequence ID" value="MDJ1180088.1"/>
    <property type="molecule type" value="Genomic_DNA"/>
</dbReference>
<keyword evidence="2" id="KW-0812">Transmembrane</keyword>
<keyword evidence="4" id="KW-1185">Reference proteome</keyword>
<keyword evidence="2" id="KW-0472">Membrane</keyword>
<feature type="transmembrane region" description="Helical" evidence="2">
    <location>
        <begin position="12"/>
        <end position="33"/>
    </location>
</feature>
<dbReference type="RefSeq" id="WP_283763390.1">
    <property type="nucleotide sequence ID" value="NZ_JAQPOK010000105.1"/>
</dbReference>
<keyword evidence="2" id="KW-1133">Transmembrane helix</keyword>
<evidence type="ECO:0000313" key="3">
    <source>
        <dbReference type="EMBL" id="MDJ1180088.1"/>
    </source>
</evidence>
<sequence length="261" mass="29211">MVSQSLGNSKSLGNFIAFSVGLVLIVLVTFGLLTWLHIPTGSFLDWIVGTASFWWLMAIVTVPWNVYFAAKSVLDNAQESMNKGIPVNSEQQRYVSVVARRALQIAIALHLISAIGLYLLAVTGISAIGYISSGAALLFTGLRPAIAFYQYLVLRLTNLNQRFKYPREDILEVRGRLMEMEKTLKALTKKLDQNHQQHQGQLDTLRQDLSRLATAHEDLKATNQAAHQQLSREAQTALAQINEDSQFLNHAREIIRFFKSA</sequence>
<protein>
    <submittedName>
        <fullName evidence="3">Uncharacterized protein</fullName>
    </submittedName>
</protein>
<feature type="transmembrane region" description="Helical" evidence="2">
    <location>
        <begin position="127"/>
        <end position="154"/>
    </location>
</feature>
<comment type="caution">
    <text evidence="3">The sequence shown here is derived from an EMBL/GenBank/DDBJ whole genome shotgun (WGS) entry which is preliminary data.</text>
</comment>
<accession>A0ABT7BLL8</accession>